<dbReference type="Pfam" id="PF07934">
    <property type="entry name" value="OGG_N"/>
    <property type="match status" value="1"/>
</dbReference>
<accession>A0A1G4M6J4</accession>
<dbReference type="Gene3D" id="1.10.1670.10">
    <property type="entry name" value="Helix-hairpin-Helix base-excision DNA repair enzymes (C-terminal)"/>
    <property type="match status" value="1"/>
</dbReference>
<evidence type="ECO:0000313" key="16">
    <source>
        <dbReference type="Proteomes" id="UP000190831"/>
    </source>
</evidence>
<gene>
    <name evidence="15" type="ORF">LAFE_0A02190G</name>
</gene>
<dbReference type="SMART" id="SM00478">
    <property type="entry name" value="ENDO3c"/>
    <property type="match status" value="1"/>
</dbReference>
<dbReference type="STRING" id="4955.A0A1G4M6J4"/>
<evidence type="ECO:0000256" key="9">
    <source>
        <dbReference type="ARBA" id="ARBA00023268"/>
    </source>
</evidence>
<dbReference type="GO" id="GO:0006285">
    <property type="term" value="P:base-excision repair, AP site formation"/>
    <property type="evidence" value="ECO:0007669"/>
    <property type="project" value="TreeGrafter"/>
</dbReference>
<evidence type="ECO:0000313" key="15">
    <source>
        <dbReference type="EMBL" id="SCV99393.1"/>
    </source>
</evidence>
<dbReference type="GO" id="GO:0034039">
    <property type="term" value="F:8-oxo-7,8-dihydroguanine DNA N-glycosylase activity"/>
    <property type="evidence" value="ECO:0007669"/>
    <property type="project" value="TreeGrafter"/>
</dbReference>
<dbReference type="AlphaFoldDB" id="A0A1G4M6J4"/>
<keyword evidence="16" id="KW-1185">Reference proteome</keyword>
<evidence type="ECO:0000256" key="13">
    <source>
        <dbReference type="ARBA" id="ARBA00073127"/>
    </source>
</evidence>
<keyword evidence="5" id="KW-0378">Hydrolase</keyword>
<keyword evidence="7" id="KW-0456">Lyase</keyword>
<keyword evidence="9" id="KW-0511">Multifunctional enzyme</keyword>
<dbReference type="InterPro" id="IPR003265">
    <property type="entry name" value="HhH-GPD_domain"/>
</dbReference>
<dbReference type="GO" id="GO:0005634">
    <property type="term" value="C:nucleus"/>
    <property type="evidence" value="ECO:0007669"/>
    <property type="project" value="UniProtKB-SubCell"/>
</dbReference>
<evidence type="ECO:0000256" key="12">
    <source>
        <dbReference type="ARBA" id="ARBA00044632"/>
    </source>
</evidence>
<evidence type="ECO:0000256" key="10">
    <source>
        <dbReference type="ARBA" id="ARBA00023295"/>
    </source>
</evidence>
<name>A0A1G4M6J4_LACFM</name>
<dbReference type="Gene3D" id="1.10.340.30">
    <property type="entry name" value="Hypothetical protein, domain 2"/>
    <property type="match status" value="1"/>
</dbReference>
<dbReference type="SUPFAM" id="SSF55945">
    <property type="entry name" value="TATA-box binding protein-like"/>
    <property type="match status" value="1"/>
</dbReference>
<dbReference type="GO" id="GO:0140078">
    <property type="term" value="F:class I DNA-(apurinic or apyrimidinic site) endonuclease activity"/>
    <property type="evidence" value="ECO:0007669"/>
    <property type="project" value="UniProtKB-EC"/>
</dbReference>
<dbReference type="InterPro" id="IPR052054">
    <property type="entry name" value="Oxidative_DNA_repair_enzyme"/>
</dbReference>
<keyword evidence="4" id="KW-0227">DNA damage</keyword>
<comment type="catalytic activity">
    <reaction evidence="12">
        <text>2'-deoxyribonucleotide-(2'-deoxyribose 5'-phosphate)-2'-deoxyribonucleotide-DNA = a 3'-end 2'-deoxyribonucleotide-(2,3-dehydro-2,3-deoxyribose 5'-phosphate)-DNA + a 5'-end 5'-phospho-2'-deoxyribonucleoside-DNA + H(+)</text>
        <dbReference type="Rhea" id="RHEA:66592"/>
        <dbReference type="Rhea" id="RHEA-COMP:13180"/>
        <dbReference type="Rhea" id="RHEA-COMP:16897"/>
        <dbReference type="Rhea" id="RHEA-COMP:17067"/>
        <dbReference type="ChEBI" id="CHEBI:15378"/>
        <dbReference type="ChEBI" id="CHEBI:136412"/>
        <dbReference type="ChEBI" id="CHEBI:157695"/>
        <dbReference type="ChEBI" id="CHEBI:167181"/>
        <dbReference type="EC" id="4.2.99.18"/>
    </reaction>
</comment>
<dbReference type="Pfam" id="PF00730">
    <property type="entry name" value="HhH-GPD"/>
    <property type="match status" value="1"/>
</dbReference>
<dbReference type="InterPro" id="IPR023170">
    <property type="entry name" value="HhH_base_excis_C"/>
</dbReference>
<dbReference type="OrthoDB" id="238681at2759"/>
<comment type="function">
    <text evidence="11">DNA repair enzyme that incises DNA at 8-oxoG residues. Excises 7,8-dihydro-8-oxoguanine and 2,6-diamino-4-hydroxy-5-N-methylformamidopyrimidine (FAPY) from damaged DNA. Has a beta-lyase activity that nicks DNA 3' to the lesion.</text>
</comment>
<comment type="similarity">
    <text evidence="2">Belongs to the type-1 OGG1 family.</text>
</comment>
<evidence type="ECO:0000256" key="3">
    <source>
        <dbReference type="ARBA" id="ARBA00012720"/>
    </source>
</evidence>
<protein>
    <recommendedName>
        <fullName evidence="13">N-glycosylase/DNA lyase</fullName>
        <ecNumber evidence="3">4.2.99.18</ecNumber>
    </recommendedName>
</protein>
<dbReference type="Gene3D" id="3.30.310.40">
    <property type="match status" value="1"/>
</dbReference>
<evidence type="ECO:0000256" key="4">
    <source>
        <dbReference type="ARBA" id="ARBA00022763"/>
    </source>
</evidence>
<comment type="subcellular location">
    <subcellularLocation>
        <location evidence="1">Nucleus</location>
    </subcellularLocation>
</comment>
<dbReference type="GO" id="GO:0006289">
    <property type="term" value="P:nucleotide-excision repair"/>
    <property type="evidence" value="ECO:0007669"/>
    <property type="project" value="InterPro"/>
</dbReference>
<keyword evidence="6" id="KW-0234">DNA repair</keyword>
<dbReference type="SUPFAM" id="SSF48150">
    <property type="entry name" value="DNA-glycosylase"/>
    <property type="match status" value="1"/>
</dbReference>
<proteinExistence type="inferred from homology"/>
<dbReference type="PANTHER" id="PTHR10242">
    <property type="entry name" value="8-OXOGUANINE DNA GLYCOSYLASE"/>
    <property type="match status" value="1"/>
</dbReference>
<dbReference type="GO" id="GO:0003684">
    <property type="term" value="F:damaged DNA binding"/>
    <property type="evidence" value="ECO:0007669"/>
    <property type="project" value="InterPro"/>
</dbReference>
<dbReference type="FunFam" id="1.10.340.30:FF:000006">
    <property type="entry name" value="N-glycosylase/DNA lyase isoform X2"/>
    <property type="match status" value="1"/>
</dbReference>
<sequence>MIKFHRIPITPGELSLDNVLQCGQAFRWIYHKDKSHYSTTMRFGNQYHILVMKQPDNTCVEFSVMGTANPDTAHVADHLKNYFRLEVPLDKLLRTEWAVRDSNFKMKLHRGVRLLSQDPWETLISYICSSNNNISRITKMCHSLCAQFGNKLGEHDGVEYYSFPTSDEIKERASEEKLRSLGFGYRAKFIMGTARKMVEDRRNLPDSQYLESWKDHLTYEQIRDKFMAFPGVGPKVADCVCLSGMQMDDVVPVDVHIARIAQRDYKFTLNKSKIEELQIQYSDLPVTRKKVNYELDLIRIMFKEKWGDFAGWAQGILFAQEVGKTSGATSEGMIKKRSLEVEIKVEVTDTLGQYQTVEEESIEYSVTGRPKRKSAKRDSYES</sequence>
<reference evidence="15 16" key="1">
    <citation type="submission" date="2016-03" db="EMBL/GenBank/DDBJ databases">
        <authorList>
            <person name="Devillers H."/>
        </authorList>
    </citation>
    <scope>NUCLEOTIDE SEQUENCE [LARGE SCALE GENOMIC DNA]</scope>
    <source>
        <strain evidence="15">CBS 6772</strain>
    </source>
</reference>
<dbReference type="CDD" id="cd00056">
    <property type="entry name" value="ENDO3c"/>
    <property type="match status" value="1"/>
</dbReference>
<dbReference type="InterPro" id="IPR012904">
    <property type="entry name" value="OGG_N"/>
</dbReference>
<evidence type="ECO:0000256" key="6">
    <source>
        <dbReference type="ARBA" id="ARBA00023204"/>
    </source>
</evidence>
<keyword evidence="10" id="KW-0326">Glycosidase</keyword>
<dbReference type="PANTHER" id="PTHR10242:SF2">
    <property type="entry name" value="N-GLYCOSYLASE_DNA LYASE"/>
    <property type="match status" value="1"/>
</dbReference>
<evidence type="ECO:0000256" key="5">
    <source>
        <dbReference type="ARBA" id="ARBA00022801"/>
    </source>
</evidence>
<organism evidence="15 16">
    <name type="scientific">Lachancea fermentati</name>
    <name type="common">Zygosaccharomyces fermentati</name>
    <dbReference type="NCBI Taxonomy" id="4955"/>
    <lineage>
        <taxon>Eukaryota</taxon>
        <taxon>Fungi</taxon>
        <taxon>Dikarya</taxon>
        <taxon>Ascomycota</taxon>
        <taxon>Saccharomycotina</taxon>
        <taxon>Saccharomycetes</taxon>
        <taxon>Saccharomycetales</taxon>
        <taxon>Saccharomycetaceae</taxon>
        <taxon>Lachancea</taxon>
    </lineage>
</organism>
<dbReference type="InterPro" id="IPR011257">
    <property type="entry name" value="DNA_glycosylase"/>
</dbReference>
<evidence type="ECO:0000259" key="14">
    <source>
        <dbReference type="SMART" id="SM00478"/>
    </source>
</evidence>
<feature type="domain" description="HhH-GPD" evidence="14">
    <location>
        <begin position="128"/>
        <end position="300"/>
    </location>
</feature>
<dbReference type="EMBL" id="LT598487">
    <property type="protein sequence ID" value="SCV99393.1"/>
    <property type="molecule type" value="Genomic_DNA"/>
</dbReference>
<keyword evidence="8" id="KW-0539">Nucleus</keyword>
<dbReference type="EC" id="4.2.99.18" evidence="3"/>
<evidence type="ECO:0000256" key="7">
    <source>
        <dbReference type="ARBA" id="ARBA00023239"/>
    </source>
</evidence>
<evidence type="ECO:0000256" key="1">
    <source>
        <dbReference type="ARBA" id="ARBA00004123"/>
    </source>
</evidence>
<evidence type="ECO:0000256" key="8">
    <source>
        <dbReference type="ARBA" id="ARBA00023242"/>
    </source>
</evidence>
<dbReference type="Proteomes" id="UP000190831">
    <property type="component" value="Chromosome A"/>
</dbReference>
<evidence type="ECO:0000256" key="2">
    <source>
        <dbReference type="ARBA" id="ARBA00010679"/>
    </source>
</evidence>
<evidence type="ECO:0000256" key="11">
    <source>
        <dbReference type="ARBA" id="ARBA00025652"/>
    </source>
</evidence>
<dbReference type="OMA" id="ITKMCHS"/>